<gene>
    <name evidence="1" type="ORF">AMD00_03655</name>
</gene>
<evidence type="ECO:0000313" key="1">
    <source>
        <dbReference type="EMBL" id="KOO51575.1"/>
    </source>
</evidence>
<comment type="caution">
    <text evidence="1">The sequence shown here is derived from an EMBL/GenBank/DDBJ whole genome shotgun (WGS) entry which is preliminary data.</text>
</comment>
<keyword evidence="2" id="KW-1185">Reference proteome</keyword>
<dbReference type="OrthoDB" id="9774911at2"/>
<dbReference type="RefSeq" id="WP_053415719.1">
    <property type="nucleotide sequence ID" value="NZ_LILB01000001.1"/>
</dbReference>
<protein>
    <submittedName>
        <fullName evidence="1">Uncharacterized protein</fullName>
    </submittedName>
</protein>
<reference evidence="2" key="1">
    <citation type="submission" date="2015-08" db="EMBL/GenBank/DDBJ databases">
        <title>Fjat-10028 dsm 16317.</title>
        <authorList>
            <person name="Liu B."/>
            <person name="Wang J."/>
            <person name="Zhu Y."/>
            <person name="Liu G."/>
            <person name="Chen Q."/>
            <person name="Chen Z."/>
            <person name="Lan J."/>
            <person name="Che J."/>
            <person name="Ge C."/>
            <person name="Shi H."/>
            <person name="Pan Z."/>
            <person name="Liu X."/>
        </authorList>
    </citation>
    <scope>NUCLEOTIDE SEQUENCE [LARGE SCALE GENOMIC DNA]</scope>
    <source>
        <strain evidence="2">DSM 16317</strain>
    </source>
</reference>
<name>A0A0M0LKG9_9BACL</name>
<dbReference type="Proteomes" id="UP000036867">
    <property type="component" value="Unassembled WGS sequence"/>
</dbReference>
<dbReference type="AlphaFoldDB" id="A0A0M0LKG9"/>
<sequence length="79" mass="9314">MYTTLNVINLISGEQKQITFPKKNELDISPQVVGTNITWYRMNEKKNQGDVWVKDWRSGQEYRWLKNVDSAPTFFSKSN</sequence>
<dbReference type="STRING" id="263475.AMD00_03655"/>
<organism evidence="1 2">
    <name type="scientific">Viridibacillus arvi</name>
    <dbReference type="NCBI Taxonomy" id="263475"/>
    <lineage>
        <taxon>Bacteria</taxon>
        <taxon>Bacillati</taxon>
        <taxon>Bacillota</taxon>
        <taxon>Bacilli</taxon>
        <taxon>Bacillales</taxon>
        <taxon>Caryophanaceae</taxon>
        <taxon>Viridibacillus</taxon>
    </lineage>
</organism>
<dbReference type="EMBL" id="LILB01000001">
    <property type="protein sequence ID" value="KOO51575.1"/>
    <property type="molecule type" value="Genomic_DNA"/>
</dbReference>
<accession>A0A0M0LKG9</accession>
<dbReference type="GeneID" id="301135201"/>
<proteinExistence type="predicted"/>
<evidence type="ECO:0000313" key="2">
    <source>
        <dbReference type="Proteomes" id="UP000036867"/>
    </source>
</evidence>